<evidence type="ECO:0000256" key="5">
    <source>
        <dbReference type="ARBA" id="ARBA00022989"/>
    </source>
</evidence>
<dbReference type="OrthoDB" id="67021at2759"/>
<comment type="subcellular location">
    <subcellularLocation>
        <location evidence="1">Membrane</location>
        <topology evidence="1">Multi-pass membrane protein</topology>
    </subcellularLocation>
</comment>
<keyword evidence="3" id="KW-0592">Phosphate transport</keyword>
<evidence type="ECO:0000313" key="8">
    <source>
        <dbReference type="EMBL" id="KAG6954460.1"/>
    </source>
</evidence>
<evidence type="ECO:0000313" key="10">
    <source>
        <dbReference type="Proteomes" id="UP000251314"/>
    </source>
</evidence>
<evidence type="ECO:0000256" key="3">
    <source>
        <dbReference type="ARBA" id="ARBA00022592"/>
    </source>
</evidence>
<name>A0A329S6N6_9STRA</name>
<dbReference type="InterPro" id="IPR001204">
    <property type="entry name" value="Phos_transporter"/>
</dbReference>
<reference evidence="7" key="2">
    <citation type="submission" date="2018-05" db="EMBL/GenBank/DDBJ databases">
        <title>Effector identification in a new, highly contiguous assembly of the strawberry crown rot pathogen Phytophthora cactorum.</title>
        <authorList>
            <person name="Armitage A.D."/>
            <person name="Nellist C.F."/>
            <person name="Bates H."/>
            <person name="Vickerstaff R.J."/>
            <person name="Harrison R.J."/>
        </authorList>
    </citation>
    <scope>NUCLEOTIDE SEQUENCE</scope>
    <source>
        <strain evidence="7">P421</strain>
    </source>
</reference>
<evidence type="ECO:0008006" key="11">
    <source>
        <dbReference type="Google" id="ProtNLM"/>
    </source>
</evidence>
<reference evidence="9 10" key="1">
    <citation type="submission" date="2018-01" db="EMBL/GenBank/DDBJ databases">
        <title>Draft genome of the strawberry crown rot pathogen Phytophthora cactorum.</title>
        <authorList>
            <person name="Armitage A.D."/>
            <person name="Lysoe E."/>
            <person name="Nellist C.F."/>
            <person name="Harrison R.J."/>
            <person name="Brurberg M.B."/>
        </authorList>
    </citation>
    <scope>NUCLEOTIDE SEQUENCE [LARGE SCALE GENOMIC DNA]</scope>
    <source>
        <strain evidence="9 10">10300</strain>
    </source>
</reference>
<dbReference type="Proteomes" id="UP000760860">
    <property type="component" value="Unassembled WGS sequence"/>
</dbReference>
<evidence type="ECO:0000256" key="1">
    <source>
        <dbReference type="ARBA" id="ARBA00004141"/>
    </source>
</evidence>
<dbReference type="EMBL" id="MJFZ01000326">
    <property type="protein sequence ID" value="RAW31348.1"/>
    <property type="molecule type" value="Genomic_DNA"/>
</dbReference>
<dbReference type="VEuPathDB" id="FungiDB:PC110_g12295"/>
<keyword evidence="4" id="KW-0812">Transmembrane</keyword>
<evidence type="ECO:0000256" key="4">
    <source>
        <dbReference type="ARBA" id="ARBA00022692"/>
    </source>
</evidence>
<dbReference type="PANTHER" id="PTHR11101">
    <property type="entry name" value="PHOSPHATE TRANSPORTER"/>
    <property type="match status" value="1"/>
</dbReference>
<keyword evidence="6" id="KW-0472">Membrane</keyword>
<reference evidence="8" key="3">
    <citation type="submission" date="2021-01" db="EMBL/GenBank/DDBJ databases">
        <title>Phytophthora aleatoria, a newly-described species from Pinus radiata is distinct from Phytophthora cactorum isolates based on comparative genomics.</title>
        <authorList>
            <person name="Mcdougal R."/>
            <person name="Panda P."/>
            <person name="Williams N."/>
            <person name="Studholme D.J."/>
        </authorList>
    </citation>
    <scope>NUCLEOTIDE SEQUENCE</scope>
    <source>
        <strain evidence="8">NZFS 3830</strain>
    </source>
</reference>
<protein>
    <recommendedName>
        <fullName evidence="11">Phosphate transporter</fullName>
    </recommendedName>
</protein>
<gene>
    <name evidence="8" type="ORF">JG687_00011813</name>
    <name evidence="9" type="ORF">PC110_g12295</name>
    <name evidence="7" type="ORF">PC129_g15624</name>
</gene>
<dbReference type="EMBL" id="RCMV01000731">
    <property type="protein sequence ID" value="KAG3213444.1"/>
    <property type="molecule type" value="Genomic_DNA"/>
</dbReference>
<evidence type="ECO:0000313" key="7">
    <source>
        <dbReference type="EMBL" id="KAG3213444.1"/>
    </source>
</evidence>
<dbReference type="STRING" id="29920.A0A329S6N6"/>
<comment type="caution">
    <text evidence="9">The sequence shown here is derived from an EMBL/GenBank/DDBJ whole genome shotgun (WGS) entry which is preliminary data.</text>
</comment>
<dbReference type="AlphaFoldDB" id="A0A329S6N6"/>
<dbReference type="Pfam" id="PF01384">
    <property type="entry name" value="PHO4"/>
    <property type="match status" value="1"/>
</dbReference>
<proteinExistence type="predicted"/>
<keyword evidence="5" id="KW-1133">Transmembrane helix</keyword>
<keyword evidence="10" id="KW-1185">Reference proteome</keyword>
<dbReference type="GO" id="GO:0016020">
    <property type="term" value="C:membrane"/>
    <property type="evidence" value="ECO:0007669"/>
    <property type="project" value="UniProtKB-SubCell"/>
</dbReference>
<dbReference type="Proteomes" id="UP000251314">
    <property type="component" value="Unassembled WGS sequence"/>
</dbReference>
<organism evidence="9 10">
    <name type="scientific">Phytophthora cactorum</name>
    <dbReference type="NCBI Taxonomy" id="29920"/>
    <lineage>
        <taxon>Eukaryota</taxon>
        <taxon>Sar</taxon>
        <taxon>Stramenopiles</taxon>
        <taxon>Oomycota</taxon>
        <taxon>Peronosporomycetes</taxon>
        <taxon>Peronosporales</taxon>
        <taxon>Peronosporaceae</taxon>
        <taxon>Phytophthora</taxon>
    </lineage>
</organism>
<evidence type="ECO:0000313" key="9">
    <source>
        <dbReference type="EMBL" id="RAW31348.1"/>
    </source>
</evidence>
<evidence type="ECO:0000256" key="2">
    <source>
        <dbReference type="ARBA" id="ARBA00022448"/>
    </source>
</evidence>
<sequence>MFGEAVFMFVATHCAIPVSTTHAVVGGIIGVTTIGVGGHCLNWDFENGLAGIVSSWAISPALSRIAGVVNYLGTHYTIMGSKHKVRN</sequence>
<keyword evidence="2" id="KW-0813">Transport</keyword>
<dbReference type="PANTHER" id="PTHR11101:SF80">
    <property type="entry name" value="PHOSPHATE TRANSPORTER"/>
    <property type="match status" value="1"/>
</dbReference>
<accession>A0A329S6N6</accession>
<dbReference type="Proteomes" id="UP000688947">
    <property type="component" value="Unassembled WGS sequence"/>
</dbReference>
<dbReference type="GO" id="GO:0035435">
    <property type="term" value="P:phosphate ion transmembrane transport"/>
    <property type="evidence" value="ECO:0007669"/>
    <property type="project" value="TreeGrafter"/>
</dbReference>
<evidence type="ECO:0000256" key="6">
    <source>
        <dbReference type="ARBA" id="ARBA00023136"/>
    </source>
</evidence>
<dbReference type="GO" id="GO:0005315">
    <property type="term" value="F:phosphate transmembrane transporter activity"/>
    <property type="evidence" value="ECO:0007669"/>
    <property type="project" value="InterPro"/>
</dbReference>
<dbReference type="EMBL" id="JAENGZ010000745">
    <property type="protein sequence ID" value="KAG6954460.1"/>
    <property type="molecule type" value="Genomic_DNA"/>
</dbReference>